<dbReference type="AlphaFoldDB" id="A0A1H9YQC9"/>
<dbReference type="SUPFAM" id="SSF53067">
    <property type="entry name" value="Actin-like ATPase domain"/>
    <property type="match status" value="1"/>
</dbReference>
<sequence length="323" mass="35767">MNKEAAILGIDTSNYTTSLALITLEDELLVDKRKLLPVKEGLLGLRQSEAVFNHIKELPLLAKAISKENSRFEIVAISSATKPRPLPDSYMPVFIAAESFGYTMSNLFHVPFYKFSHQEGHIQAGLWSLSLKLKRPFFALHISGGTTELLKVIPKEVGYKIDILGSSSDISAGQFIDRIGVKLKLPFPAGAHMEALINKEIVDHVNIPVSVKNNSISFSGPETYIQRKLKENIKDDLIAYSVFQCVGKSLYQLIKNASTQDTCRDILLVGGVASNKIIREYLSEKLNQEAFKTYFALPNYCSDNAVGIASLGVECFKHKVDGN</sequence>
<keyword evidence="2" id="KW-0808">Transferase</keyword>
<dbReference type="RefSeq" id="WP_090438305.1">
    <property type="nucleotide sequence ID" value="NZ_FOHU01000001.1"/>
</dbReference>
<evidence type="ECO:0000259" key="8">
    <source>
        <dbReference type="Pfam" id="PF00814"/>
    </source>
</evidence>
<dbReference type="GO" id="GO:0008033">
    <property type="term" value="P:tRNA processing"/>
    <property type="evidence" value="ECO:0007669"/>
    <property type="project" value="UniProtKB-KW"/>
</dbReference>
<dbReference type="EC" id="2.3.1.234" evidence="1"/>
<evidence type="ECO:0000256" key="6">
    <source>
        <dbReference type="ARBA" id="ARBA00023315"/>
    </source>
</evidence>
<evidence type="ECO:0000256" key="3">
    <source>
        <dbReference type="ARBA" id="ARBA00022694"/>
    </source>
</evidence>
<evidence type="ECO:0000313" key="10">
    <source>
        <dbReference type="Proteomes" id="UP000199568"/>
    </source>
</evidence>
<dbReference type="OrthoDB" id="1675500at2"/>
<keyword evidence="6" id="KW-0012">Acyltransferase</keyword>
<dbReference type="Pfam" id="PF00814">
    <property type="entry name" value="TsaD"/>
    <property type="match status" value="1"/>
</dbReference>
<proteinExistence type="predicted"/>
<dbReference type="Proteomes" id="UP000199568">
    <property type="component" value="Unassembled WGS sequence"/>
</dbReference>
<protein>
    <recommendedName>
        <fullName evidence="1">N(6)-L-threonylcarbamoyladenine synthase</fullName>
        <ecNumber evidence="1">2.3.1.234</ecNumber>
    </recommendedName>
</protein>
<evidence type="ECO:0000256" key="2">
    <source>
        <dbReference type="ARBA" id="ARBA00022679"/>
    </source>
</evidence>
<dbReference type="Gene3D" id="3.30.420.40">
    <property type="match status" value="2"/>
</dbReference>
<keyword evidence="10" id="KW-1185">Reference proteome</keyword>
<evidence type="ECO:0000256" key="4">
    <source>
        <dbReference type="ARBA" id="ARBA00022723"/>
    </source>
</evidence>
<keyword evidence="4" id="KW-0479">Metal-binding</keyword>
<evidence type="ECO:0000256" key="7">
    <source>
        <dbReference type="ARBA" id="ARBA00048117"/>
    </source>
</evidence>
<dbReference type="InterPro" id="IPR000905">
    <property type="entry name" value="Gcp-like_dom"/>
</dbReference>
<dbReference type="PANTHER" id="PTHR11735:SF6">
    <property type="entry name" value="TRNA N6-ADENOSINE THREONYLCARBAMOYLTRANSFERASE, MITOCHONDRIAL"/>
    <property type="match status" value="1"/>
</dbReference>
<dbReference type="GO" id="GO:0061711">
    <property type="term" value="F:tRNA N(6)-L-threonylcarbamoyladenine synthase activity"/>
    <property type="evidence" value="ECO:0007669"/>
    <property type="project" value="UniProtKB-EC"/>
</dbReference>
<evidence type="ECO:0000256" key="5">
    <source>
        <dbReference type="ARBA" id="ARBA00023004"/>
    </source>
</evidence>
<dbReference type="STRING" id="426128.SAMN05660297_00332"/>
<dbReference type="EMBL" id="FOHU01000001">
    <property type="protein sequence ID" value="SES70853.1"/>
    <property type="molecule type" value="Genomic_DNA"/>
</dbReference>
<feature type="domain" description="Gcp-like" evidence="8">
    <location>
        <begin position="53"/>
        <end position="309"/>
    </location>
</feature>
<reference evidence="9 10" key="1">
    <citation type="submission" date="2016-10" db="EMBL/GenBank/DDBJ databases">
        <authorList>
            <person name="de Groot N.N."/>
        </authorList>
    </citation>
    <scope>NUCLEOTIDE SEQUENCE [LARGE SCALE GENOMIC DNA]</scope>
    <source>
        <strain evidence="9 10">DSM 18979</strain>
    </source>
</reference>
<evidence type="ECO:0000256" key="1">
    <source>
        <dbReference type="ARBA" id="ARBA00012156"/>
    </source>
</evidence>
<dbReference type="PRINTS" id="PR00789">
    <property type="entry name" value="OSIALOPTASE"/>
</dbReference>
<evidence type="ECO:0000313" key="9">
    <source>
        <dbReference type="EMBL" id="SES70853.1"/>
    </source>
</evidence>
<comment type="catalytic activity">
    <reaction evidence="7">
        <text>L-threonylcarbamoyladenylate + adenosine(37) in tRNA = N(6)-L-threonylcarbamoyladenosine(37) in tRNA + AMP + H(+)</text>
        <dbReference type="Rhea" id="RHEA:37059"/>
        <dbReference type="Rhea" id="RHEA-COMP:10162"/>
        <dbReference type="Rhea" id="RHEA-COMP:10163"/>
        <dbReference type="ChEBI" id="CHEBI:15378"/>
        <dbReference type="ChEBI" id="CHEBI:73682"/>
        <dbReference type="ChEBI" id="CHEBI:74411"/>
        <dbReference type="ChEBI" id="CHEBI:74418"/>
        <dbReference type="ChEBI" id="CHEBI:456215"/>
        <dbReference type="EC" id="2.3.1.234"/>
    </reaction>
</comment>
<dbReference type="PANTHER" id="PTHR11735">
    <property type="entry name" value="TRNA N6-ADENOSINE THREONYLCARBAMOYLTRANSFERASE"/>
    <property type="match status" value="1"/>
</dbReference>
<organism evidence="9 10">
    <name type="scientific">Natronincola peptidivorans</name>
    <dbReference type="NCBI Taxonomy" id="426128"/>
    <lineage>
        <taxon>Bacteria</taxon>
        <taxon>Bacillati</taxon>
        <taxon>Bacillota</taxon>
        <taxon>Clostridia</taxon>
        <taxon>Peptostreptococcales</taxon>
        <taxon>Natronincolaceae</taxon>
        <taxon>Natronincola</taxon>
    </lineage>
</organism>
<name>A0A1H9YQC9_9FIRM</name>
<keyword evidence="3" id="KW-0819">tRNA processing</keyword>
<dbReference type="GO" id="GO:0046872">
    <property type="term" value="F:metal ion binding"/>
    <property type="evidence" value="ECO:0007669"/>
    <property type="project" value="UniProtKB-KW"/>
</dbReference>
<dbReference type="InterPro" id="IPR017861">
    <property type="entry name" value="KAE1/TsaD"/>
</dbReference>
<gene>
    <name evidence="9" type="ORF">SAMN05660297_00332</name>
</gene>
<keyword evidence="5" id="KW-0408">Iron</keyword>
<accession>A0A1H9YQC9</accession>
<dbReference type="InterPro" id="IPR043129">
    <property type="entry name" value="ATPase_NBD"/>
</dbReference>